<organism evidence="2 3">
    <name type="scientific">Chironomus riparius</name>
    <dbReference type="NCBI Taxonomy" id="315576"/>
    <lineage>
        <taxon>Eukaryota</taxon>
        <taxon>Metazoa</taxon>
        <taxon>Ecdysozoa</taxon>
        <taxon>Arthropoda</taxon>
        <taxon>Hexapoda</taxon>
        <taxon>Insecta</taxon>
        <taxon>Pterygota</taxon>
        <taxon>Neoptera</taxon>
        <taxon>Endopterygota</taxon>
        <taxon>Diptera</taxon>
        <taxon>Nematocera</taxon>
        <taxon>Chironomoidea</taxon>
        <taxon>Chironomidae</taxon>
        <taxon>Chironominae</taxon>
        <taxon>Chironomus</taxon>
    </lineage>
</organism>
<sequence length="285" mass="30701">MPPVELETVDKLEYVWFPSGVNGVVFRVKAGHDAHLALAPTDSESDPMLEVFIGGWKNTKSVIRKNRTKPDVYEVNTPDILNGDEFRGFWIRWDGNVITVGKEGEGAPFMSYENPDNFPINFVGICTGWGATGSWIIEAPNEPVSGSAVWVPVSGTEIPDNAFKGGEDNGEVQYVGRAHHEGALIPGKAVKSHGVCYVAWGGGEHGKDSYEVLVGNANWVQTSGDSIPPNALPGGESEDGEPLFIGRVAHEGTMTIGKVHPSHGCSYIAYGGQELAFTDYEVLTI</sequence>
<evidence type="ECO:0000313" key="3">
    <source>
        <dbReference type="Proteomes" id="UP001153620"/>
    </source>
</evidence>
<keyword evidence="3" id="KW-1185">Reference proteome</keyword>
<reference evidence="2" key="1">
    <citation type="submission" date="2022-01" db="EMBL/GenBank/DDBJ databases">
        <authorList>
            <person name="King R."/>
        </authorList>
    </citation>
    <scope>NUCLEOTIDE SEQUENCE</scope>
</reference>
<dbReference type="InterPro" id="IPR022041">
    <property type="entry name" value="Methyltransf_FA"/>
</dbReference>
<dbReference type="PANTHER" id="PTHR31649">
    <property type="entry name" value="AGAP009604-PA"/>
    <property type="match status" value="1"/>
</dbReference>
<dbReference type="EMBL" id="OU895877">
    <property type="protein sequence ID" value="CAG9797753.1"/>
    <property type="molecule type" value="Genomic_DNA"/>
</dbReference>
<protein>
    <recommendedName>
        <fullName evidence="1">Farnesoic acid O-methyl transferase domain-containing protein</fullName>
    </recommendedName>
</protein>
<proteinExistence type="predicted"/>
<gene>
    <name evidence="2" type="ORF">CHIRRI_LOCUS741</name>
</gene>
<reference evidence="2" key="2">
    <citation type="submission" date="2022-10" db="EMBL/GenBank/DDBJ databases">
        <authorList>
            <consortium name="ENA_rothamsted_submissions"/>
            <consortium name="culmorum"/>
            <person name="King R."/>
        </authorList>
    </citation>
    <scope>NUCLEOTIDE SEQUENCE</scope>
</reference>
<dbReference type="Pfam" id="PF11901">
    <property type="entry name" value="DM9"/>
    <property type="match status" value="1"/>
</dbReference>
<dbReference type="AlphaFoldDB" id="A0A9N9RJG1"/>
<name>A0A9N9RJG1_9DIPT</name>
<accession>A0A9N9RJG1</accession>
<feature type="domain" description="Farnesoic acid O-methyl transferase" evidence="1">
    <location>
        <begin position="12"/>
        <end position="140"/>
    </location>
</feature>
<dbReference type="OrthoDB" id="2142040at2759"/>
<dbReference type="Proteomes" id="UP001153620">
    <property type="component" value="Chromosome 1"/>
</dbReference>
<dbReference type="SMART" id="SM00696">
    <property type="entry name" value="DM9"/>
    <property type="match status" value="2"/>
</dbReference>
<dbReference type="Pfam" id="PF12248">
    <property type="entry name" value="Methyltransf_FA"/>
    <property type="match status" value="1"/>
</dbReference>
<dbReference type="PANTHER" id="PTHR31649:SF1">
    <property type="entry name" value="FARNESOIC ACID O-METHYL TRANSFERASE DOMAIN-CONTAINING PROTEIN"/>
    <property type="match status" value="1"/>
</dbReference>
<dbReference type="InterPro" id="IPR006616">
    <property type="entry name" value="DM9_repeat"/>
</dbReference>
<evidence type="ECO:0000313" key="2">
    <source>
        <dbReference type="EMBL" id="CAG9797753.1"/>
    </source>
</evidence>
<evidence type="ECO:0000259" key="1">
    <source>
        <dbReference type="Pfam" id="PF12248"/>
    </source>
</evidence>